<dbReference type="AlphaFoldDB" id="A0A9Q8USZ1"/>
<accession>A0A9Q8USZ1</accession>
<gene>
    <name evidence="1" type="ORF">CLAFUR5_10908</name>
</gene>
<protein>
    <submittedName>
        <fullName evidence="1">Uncharacterized protein</fullName>
    </submittedName>
</protein>
<proteinExistence type="predicted"/>
<sequence>MFYGLKVFQSVCSLVFGNWLTSIGPDNAKMVKQIRGYATDLVRSDRVFALSLASGHASVSVTGDPKGYQVGDGVFRAPFKDPERPEMIMWTTASSSVIYASKDDQHTVSMFKVESDAPLKLVPM</sequence>
<dbReference type="Proteomes" id="UP000756132">
    <property type="component" value="Chromosome 8"/>
</dbReference>
<dbReference type="EMBL" id="CP090170">
    <property type="protein sequence ID" value="UJO21250.1"/>
    <property type="molecule type" value="Genomic_DNA"/>
</dbReference>
<dbReference type="GeneID" id="71990786"/>
<organism evidence="1 2">
    <name type="scientific">Passalora fulva</name>
    <name type="common">Tomato leaf mold</name>
    <name type="synonym">Cladosporium fulvum</name>
    <dbReference type="NCBI Taxonomy" id="5499"/>
    <lineage>
        <taxon>Eukaryota</taxon>
        <taxon>Fungi</taxon>
        <taxon>Dikarya</taxon>
        <taxon>Ascomycota</taxon>
        <taxon>Pezizomycotina</taxon>
        <taxon>Dothideomycetes</taxon>
        <taxon>Dothideomycetidae</taxon>
        <taxon>Mycosphaerellales</taxon>
        <taxon>Mycosphaerellaceae</taxon>
        <taxon>Fulvia</taxon>
    </lineage>
</organism>
<keyword evidence="2" id="KW-1185">Reference proteome</keyword>
<dbReference type="RefSeq" id="XP_047765616.1">
    <property type="nucleotide sequence ID" value="XM_047910056.1"/>
</dbReference>
<name>A0A9Q8USZ1_PASFU</name>
<reference evidence="1" key="1">
    <citation type="submission" date="2021-12" db="EMBL/GenBank/DDBJ databases">
        <authorList>
            <person name="Zaccaron A."/>
            <person name="Stergiopoulos I."/>
        </authorList>
    </citation>
    <scope>NUCLEOTIDE SEQUENCE</scope>
    <source>
        <strain evidence="1">Race5_Kim</strain>
    </source>
</reference>
<reference evidence="1" key="2">
    <citation type="journal article" date="2022" name="Microb. Genom.">
        <title>A chromosome-scale genome assembly of the tomato pathogen Cladosporium fulvum reveals a compartmentalized genome architecture and the presence of a dispensable chromosome.</title>
        <authorList>
            <person name="Zaccaron A.Z."/>
            <person name="Chen L.H."/>
            <person name="Samaras A."/>
            <person name="Stergiopoulos I."/>
        </authorList>
    </citation>
    <scope>NUCLEOTIDE SEQUENCE</scope>
    <source>
        <strain evidence="1">Race5_Kim</strain>
    </source>
</reference>
<dbReference type="KEGG" id="ffu:CLAFUR5_10908"/>
<evidence type="ECO:0000313" key="2">
    <source>
        <dbReference type="Proteomes" id="UP000756132"/>
    </source>
</evidence>
<evidence type="ECO:0000313" key="1">
    <source>
        <dbReference type="EMBL" id="UJO21250.1"/>
    </source>
</evidence>